<accession>A0ABQ9HHL5</accession>
<name>A0ABQ9HHL5_9NEOP</name>
<evidence type="ECO:0000313" key="2">
    <source>
        <dbReference type="EMBL" id="KAJ8883827.1"/>
    </source>
</evidence>
<dbReference type="Pfam" id="PF13843">
    <property type="entry name" value="DDE_Tnp_1_7"/>
    <property type="match status" value="1"/>
</dbReference>
<evidence type="ECO:0000313" key="3">
    <source>
        <dbReference type="Proteomes" id="UP001159363"/>
    </source>
</evidence>
<dbReference type="Proteomes" id="UP001159363">
    <property type="component" value="Chromosome 4"/>
</dbReference>
<feature type="domain" description="PiggyBac transposable element-derived protein" evidence="1">
    <location>
        <begin position="165"/>
        <end position="279"/>
    </location>
</feature>
<dbReference type="PANTHER" id="PTHR47272:SF2">
    <property type="entry name" value="PIGGYBAC TRANSPOSABLE ELEMENT-DERIVED PROTEIN 3-LIKE"/>
    <property type="match status" value="1"/>
</dbReference>
<gene>
    <name evidence="2" type="ORF">PR048_015682</name>
</gene>
<dbReference type="EMBL" id="JARBHB010000005">
    <property type="protein sequence ID" value="KAJ8883827.1"/>
    <property type="molecule type" value="Genomic_DNA"/>
</dbReference>
<dbReference type="InterPro" id="IPR029526">
    <property type="entry name" value="PGBD"/>
</dbReference>
<organism evidence="2 3">
    <name type="scientific">Dryococelus australis</name>
    <dbReference type="NCBI Taxonomy" id="614101"/>
    <lineage>
        <taxon>Eukaryota</taxon>
        <taxon>Metazoa</taxon>
        <taxon>Ecdysozoa</taxon>
        <taxon>Arthropoda</taxon>
        <taxon>Hexapoda</taxon>
        <taxon>Insecta</taxon>
        <taxon>Pterygota</taxon>
        <taxon>Neoptera</taxon>
        <taxon>Polyneoptera</taxon>
        <taxon>Phasmatodea</taxon>
        <taxon>Verophasmatodea</taxon>
        <taxon>Anareolatae</taxon>
        <taxon>Phasmatidae</taxon>
        <taxon>Eurycanthinae</taxon>
        <taxon>Dryococelus</taxon>
    </lineage>
</organism>
<reference evidence="2 3" key="1">
    <citation type="submission" date="2023-02" db="EMBL/GenBank/DDBJ databases">
        <title>LHISI_Scaffold_Assembly.</title>
        <authorList>
            <person name="Stuart O.P."/>
            <person name="Cleave R."/>
            <person name="Magrath M.J.L."/>
            <person name="Mikheyev A.S."/>
        </authorList>
    </citation>
    <scope>NUCLEOTIDE SEQUENCE [LARGE SCALE GENOMIC DNA]</scope>
    <source>
        <strain evidence="2">Daus_M_001</strain>
        <tissue evidence="2">Leg muscle</tissue>
    </source>
</reference>
<sequence>MHKGKTGANFTRLNGQSHVKTYKEHDPAMKTHLRIPQLQRPSHIDCVGSRLPSGFFCDENRVGTIVLSSFVQDGAATAAKRNTEVPNLQPVETACKVSNVSVQNVRVKTVDTVSNVTGSYNDVQFIHEIVDSVHLDTQNIQPTEPTDSVNNVSVNSTDGTIIQPVETRPVLDAVRNKCLQTERTVGNYSIDEQIIPFTGRCSLKNYVPNKPRSWGLKTFILTTVNALMLNSVVYQEQDTPQLDRALGLGPAVILRLQETVPRGSDLYFDRFATGTIMANRLRNVTFPQDIRLKRGDVVKQTSDDDDLTAVKWENLK</sequence>
<proteinExistence type="predicted"/>
<protein>
    <recommendedName>
        <fullName evidence="1">PiggyBac transposable element-derived protein domain-containing protein</fullName>
    </recommendedName>
</protein>
<keyword evidence="3" id="KW-1185">Reference proteome</keyword>
<evidence type="ECO:0000259" key="1">
    <source>
        <dbReference type="Pfam" id="PF13843"/>
    </source>
</evidence>
<dbReference type="PANTHER" id="PTHR47272">
    <property type="entry name" value="DDE_TNP_1_7 DOMAIN-CONTAINING PROTEIN"/>
    <property type="match status" value="1"/>
</dbReference>
<comment type="caution">
    <text evidence="2">The sequence shown here is derived from an EMBL/GenBank/DDBJ whole genome shotgun (WGS) entry which is preliminary data.</text>
</comment>